<dbReference type="RefSeq" id="WP_057706896.1">
    <property type="nucleotide sequence ID" value="NZ_JQCL01000074.1"/>
</dbReference>
<feature type="transmembrane region" description="Helical" evidence="1">
    <location>
        <begin position="273"/>
        <end position="291"/>
    </location>
</feature>
<evidence type="ECO:0000313" key="4">
    <source>
        <dbReference type="Proteomes" id="UP000051783"/>
    </source>
</evidence>
<dbReference type="Proteomes" id="UP000051783">
    <property type="component" value="Unassembled WGS sequence"/>
</dbReference>
<sequence>MSKSTKNRLFLAAFLIGGGLLVVALFADLSISNAVINYNSIFGTLFQTFGLFAAYLVFVLAGQIGMAYALRHTDEPLFAGLLFLGGLGLSAWQLKQYLNQVANYGLSALHNIQVDKPMGLANSDKAAVKLPVGQSLILWIVVYLLLTILIQYWLHKKDDQMLKKYLIVAVFASLTLWFAGQVNGALKTFWGRFRPYELNHAQTNFTSWVHPNGPNGHMSFPSGHAMAGTVSILFSWFAVNPKTKKILWVSGVVFAILMAISRVVIGAHFLSDVTFSFLITAAIIYVMEECYHRLVPDNLQL</sequence>
<feature type="transmembrane region" description="Helical" evidence="1">
    <location>
        <begin position="246"/>
        <end position="267"/>
    </location>
</feature>
<feature type="transmembrane region" description="Helical" evidence="1">
    <location>
        <begin position="166"/>
        <end position="186"/>
    </location>
</feature>
<keyword evidence="1" id="KW-1133">Transmembrane helix</keyword>
<dbReference type="EMBL" id="JQCL01000074">
    <property type="protein sequence ID" value="KRO09163.1"/>
    <property type="molecule type" value="Genomic_DNA"/>
</dbReference>
<organism evidence="3 4">
    <name type="scientific">Lactiplantibacillus xiangfangensis</name>
    <dbReference type="NCBI Taxonomy" id="942150"/>
    <lineage>
        <taxon>Bacteria</taxon>
        <taxon>Bacillati</taxon>
        <taxon>Bacillota</taxon>
        <taxon>Bacilli</taxon>
        <taxon>Lactobacillales</taxon>
        <taxon>Lactobacillaceae</taxon>
        <taxon>Lactiplantibacillus</taxon>
    </lineage>
</organism>
<name>A0A0R2MAW0_9LACO</name>
<evidence type="ECO:0000313" key="3">
    <source>
        <dbReference type="EMBL" id="KRO09163.1"/>
    </source>
</evidence>
<reference evidence="3 4" key="1">
    <citation type="journal article" date="2015" name="Genome Announc.">
        <title>Expanding the biotechnology potential of lactobacilli through comparative genomics of 213 strains and associated genera.</title>
        <authorList>
            <person name="Sun Z."/>
            <person name="Harris H.M."/>
            <person name="McCann A."/>
            <person name="Guo C."/>
            <person name="Argimon S."/>
            <person name="Zhang W."/>
            <person name="Yang X."/>
            <person name="Jeffery I.B."/>
            <person name="Cooney J.C."/>
            <person name="Kagawa T.F."/>
            <person name="Liu W."/>
            <person name="Song Y."/>
            <person name="Salvetti E."/>
            <person name="Wrobel A."/>
            <person name="Rasinkangas P."/>
            <person name="Parkhill J."/>
            <person name="Rea M.C."/>
            <person name="O'Sullivan O."/>
            <person name="Ritari J."/>
            <person name="Douillard F.P."/>
            <person name="Paul Ross R."/>
            <person name="Yang R."/>
            <person name="Briner A.E."/>
            <person name="Felis G.E."/>
            <person name="de Vos W.M."/>
            <person name="Barrangou R."/>
            <person name="Klaenhammer T.R."/>
            <person name="Caufield P.W."/>
            <person name="Cui Y."/>
            <person name="Zhang H."/>
            <person name="O'Toole P.W."/>
        </authorList>
    </citation>
    <scope>NUCLEOTIDE SEQUENCE [LARGE SCALE GENOMIC DNA]</scope>
    <source>
        <strain evidence="3 4">LMG 26013</strain>
    </source>
</reference>
<feature type="transmembrane region" description="Helical" evidence="1">
    <location>
        <begin position="77"/>
        <end position="94"/>
    </location>
</feature>
<dbReference type="PANTHER" id="PTHR14969">
    <property type="entry name" value="SPHINGOSINE-1-PHOSPHATE PHOSPHOHYDROLASE"/>
    <property type="match status" value="1"/>
</dbReference>
<feature type="transmembrane region" description="Helical" evidence="1">
    <location>
        <begin position="218"/>
        <end position="239"/>
    </location>
</feature>
<evidence type="ECO:0000256" key="1">
    <source>
        <dbReference type="SAM" id="Phobius"/>
    </source>
</evidence>
<keyword evidence="4" id="KW-1185">Reference proteome</keyword>
<feature type="transmembrane region" description="Helical" evidence="1">
    <location>
        <begin position="136"/>
        <end position="154"/>
    </location>
</feature>
<dbReference type="PANTHER" id="PTHR14969:SF13">
    <property type="entry name" value="AT30094P"/>
    <property type="match status" value="1"/>
</dbReference>
<proteinExistence type="predicted"/>
<dbReference type="OrthoDB" id="1653251at2"/>
<accession>A0A0R2MAW0</accession>
<feature type="domain" description="Phosphatidic acid phosphatase type 2/haloperoxidase" evidence="2">
    <location>
        <begin position="168"/>
        <end position="288"/>
    </location>
</feature>
<dbReference type="CDD" id="cd03396">
    <property type="entry name" value="PAP2_like_6"/>
    <property type="match status" value="1"/>
</dbReference>
<dbReference type="AlphaFoldDB" id="A0A0R2MAW0"/>
<dbReference type="Gene3D" id="1.20.144.10">
    <property type="entry name" value="Phosphatidic acid phosphatase type 2/haloperoxidase"/>
    <property type="match status" value="1"/>
</dbReference>
<dbReference type="SUPFAM" id="SSF48317">
    <property type="entry name" value="Acid phosphatase/Vanadium-dependent haloperoxidase"/>
    <property type="match status" value="1"/>
</dbReference>
<gene>
    <name evidence="3" type="ORF">IV64_GL000292</name>
</gene>
<evidence type="ECO:0000259" key="2">
    <source>
        <dbReference type="SMART" id="SM00014"/>
    </source>
</evidence>
<dbReference type="Pfam" id="PF01569">
    <property type="entry name" value="PAP2"/>
    <property type="match status" value="1"/>
</dbReference>
<keyword evidence="1" id="KW-0812">Transmembrane</keyword>
<dbReference type="PATRIC" id="fig|942150.3.peg.299"/>
<dbReference type="InterPro" id="IPR000326">
    <property type="entry name" value="PAP2/HPO"/>
</dbReference>
<feature type="transmembrane region" description="Helical" evidence="1">
    <location>
        <begin position="48"/>
        <end position="70"/>
    </location>
</feature>
<protein>
    <submittedName>
        <fullName evidence="3">Membrane-associated phospholipid phosphatase</fullName>
    </submittedName>
</protein>
<comment type="caution">
    <text evidence="3">The sequence shown here is derived from an EMBL/GenBank/DDBJ whole genome shotgun (WGS) entry which is preliminary data.</text>
</comment>
<keyword evidence="1" id="KW-0472">Membrane</keyword>
<dbReference type="STRING" id="942150.IV64_GL000292"/>
<dbReference type="SMART" id="SM00014">
    <property type="entry name" value="acidPPc"/>
    <property type="match status" value="1"/>
</dbReference>
<dbReference type="InterPro" id="IPR036938">
    <property type="entry name" value="PAP2/HPO_sf"/>
</dbReference>